<dbReference type="Gene3D" id="3.40.50.1820">
    <property type="entry name" value="alpha/beta hydrolase"/>
    <property type="match status" value="2"/>
</dbReference>
<keyword evidence="2" id="KW-0719">Serine esterase</keyword>
<keyword evidence="5" id="KW-0472">Membrane</keyword>
<evidence type="ECO:0000256" key="2">
    <source>
        <dbReference type="ARBA" id="ARBA00022487"/>
    </source>
</evidence>
<comment type="similarity">
    <text evidence="1 4">Belongs to the type-B carboxylesterase/lipase family.</text>
</comment>
<dbReference type="InterPro" id="IPR029058">
    <property type="entry name" value="AB_hydrolase_fold"/>
</dbReference>
<reference evidence="8" key="1">
    <citation type="submission" date="2011-07" db="EMBL/GenBank/DDBJ databases">
        <authorList>
            <consortium name="Caenorhabditis brenneri Sequencing and Analysis Consortium"/>
            <person name="Wilson R.K."/>
        </authorList>
    </citation>
    <scope>NUCLEOTIDE SEQUENCE [LARGE SCALE GENOMIC DNA]</scope>
    <source>
        <strain evidence="8">PB2801</strain>
    </source>
</reference>
<dbReference type="EC" id="3.1.1.-" evidence="4"/>
<dbReference type="HOGENOM" id="CLU_006586_13_3_1"/>
<evidence type="ECO:0000256" key="3">
    <source>
        <dbReference type="ARBA" id="ARBA00022801"/>
    </source>
</evidence>
<dbReference type="PANTHER" id="PTHR45029:SF2">
    <property type="entry name" value="CARBOXYLIC ESTER HYDROLASE"/>
    <property type="match status" value="1"/>
</dbReference>
<proteinExistence type="inferred from homology"/>
<sequence>MEIRSTFLTIFIIFVLTISFTLLISMGGFLSHLEPVNNLAVLNATCGPIRGNIYKHNGKIVDGYLGIPFAKAPVGELKFKKPVAAEKWEEPIDCFKYGPACPQSGYFGKTMIPKDFHVGEDNCLTLNVFAPRWRSEELPKGLPVMVYFYGGGFEIGSSSFYHDYSLSGTLPLKDVVLVTANYRVGPLGFLTTGDNVAKGNYGLWDQTLALKWVQEHIQSFGGDPDNVTIFGTSAGGASVDMLALSPHSNNSESLLSWYMAQDPSKFLDVEGFERPASGFLSFVANMDGDFFPKPFDELRREAPKIDVMAQVGEYEGLGYELYFPKNVSPEEIFSLVYGSDIVGDNSEVAMDVMNAYMEGVDKSNQTDVVKKLVEFIGDVWFNHGPFDSARSCTKYGNNAYLSSFDYFSKESNNSWLDWLPFKAASHGTDLKYILGIDGVSNFTPSEEELKVMDMMATFVSNFAKYGNPNGRNQPEVWKKYNLDQPEQYFKIDYPKCEMRDHFQNGRLKVIDEANKKNKKYQEIIYGKKI</sequence>
<dbReference type="InterPro" id="IPR002018">
    <property type="entry name" value="CarbesteraseB"/>
</dbReference>
<keyword evidence="8" id="KW-1185">Reference proteome</keyword>
<dbReference type="InParanoid" id="G0NEN0"/>
<dbReference type="InterPro" id="IPR019826">
    <property type="entry name" value="Carboxylesterase_B_AS"/>
</dbReference>
<gene>
    <name evidence="7" type="ORF">CAEBREN_14502</name>
</gene>
<name>G0NEN0_CAEBE</name>
<dbReference type="OMA" id="REVEFWE"/>
<dbReference type="InterPro" id="IPR043187">
    <property type="entry name" value="CM06B1-like"/>
</dbReference>
<dbReference type="PROSITE" id="PS00122">
    <property type="entry name" value="CARBOXYLESTERASE_B_1"/>
    <property type="match status" value="1"/>
</dbReference>
<keyword evidence="5" id="KW-0812">Transmembrane</keyword>
<keyword evidence="5" id="KW-1133">Transmembrane helix</keyword>
<evidence type="ECO:0000259" key="6">
    <source>
        <dbReference type="Pfam" id="PF00135"/>
    </source>
</evidence>
<dbReference type="eggNOG" id="KOG1516">
    <property type="taxonomic scope" value="Eukaryota"/>
</dbReference>
<dbReference type="SUPFAM" id="SSF53474">
    <property type="entry name" value="alpha/beta-Hydrolases"/>
    <property type="match status" value="1"/>
</dbReference>
<dbReference type="PANTHER" id="PTHR45029">
    <property type="entry name" value="CARBOXYLIC ESTER HYDROLASE-RELATED"/>
    <property type="match status" value="1"/>
</dbReference>
<dbReference type="Proteomes" id="UP000008068">
    <property type="component" value="Unassembled WGS sequence"/>
</dbReference>
<dbReference type="GO" id="GO:0052689">
    <property type="term" value="F:carboxylic ester hydrolase activity"/>
    <property type="evidence" value="ECO:0007669"/>
    <property type="project" value="UniProtKB-KW"/>
</dbReference>
<evidence type="ECO:0000256" key="4">
    <source>
        <dbReference type="RuleBase" id="RU361235"/>
    </source>
</evidence>
<evidence type="ECO:0000313" key="7">
    <source>
        <dbReference type="EMBL" id="EGT58973.1"/>
    </source>
</evidence>
<dbReference type="Pfam" id="PF00135">
    <property type="entry name" value="COesterase"/>
    <property type="match status" value="1"/>
</dbReference>
<keyword evidence="3 4" id="KW-0378">Hydrolase</keyword>
<organism evidence="8">
    <name type="scientific">Caenorhabditis brenneri</name>
    <name type="common">Nematode worm</name>
    <dbReference type="NCBI Taxonomy" id="135651"/>
    <lineage>
        <taxon>Eukaryota</taxon>
        <taxon>Metazoa</taxon>
        <taxon>Ecdysozoa</taxon>
        <taxon>Nematoda</taxon>
        <taxon>Chromadorea</taxon>
        <taxon>Rhabditida</taxon>
        <taxon>Rhabditina</taxon>
        <taxon>Rhabditomorpha</taxon>
        <taxon>Rhabditoidea</taxon>
        <taxon>Rhabditidae</taxon>
        <taxon>Peloderinae</taxon>
        <taxon>Caenorhabditis</taxon>
    </lineage>
</organism>
<dbReference type="AlphaFoldDB" id="G0NEN0"/>
<evidence type="ECO:0000256" key="1">
    <source>
        <dbReference type="ARBA" id="ARBA00005964"/>
    </source>
</evidence>
<dbReference type="OrthoDB" id="6846267at2759"/>
<dbReference type="STRING" id="135651.G0NEN0"/>
<feature type="domain" description="Carboxylesterase type B" evidence="6">
    <location>
        <begin position="41"/>
        <end position="250"/>
    </location>
</feature>
<protein>
    <recommendedName>
        <fullName evidence="4">Carboxylic ester hydrolase</fullName>
        <ecNumber evidence="4">3.1.1.-</ecNumber>
    </recommendedName>
</protein>
<evidence type="ECO:0000256" key="5">
    <source>
        <dbReference type="SAM" id="Phobius"/>
    </source>
</evidence>
<evidence type="ECO:0000313" key="8">
    <source>
        <dbReference type="Proteomes" id="UP000008068"/>
    </source>
</evidence>
<dbReference type="EMBL" id="GL379873">
    <property type="protein sequence ID" value="EGT58973.1"/>
    <property type="molecule type" value="Genomic_DNA"/>
</dbReference>
<accession>G0NEN0</accession>
<feature type="transmembrane region" description="Helical" evidence="5">
    <location>
        <begin position="7"/>
        <end position="30"/>
    </location>
</feature>